<feature type="non-terminal residue" evidence="4">
    <location>
        <position position="1"/>
    </location>
</feature>
<keyword evidence="1 4" id="KW-0489">Methyltransferase</keyword>
<dbReference type="InterPro" id="IPR031303">
    <property type="entry name" value="C5_meth_CS"/>
</dbReference>
<dbReference type="AlphaFoldDB" id="T1AGW2"/>
<keyword evidence="3" id="KW-0949">S-adenosyl-L-methionine</keyword>
<dbReference type="GO" id="GO:0008168">
    <property type="term" value="F:methyltransferase activity"/>
    <property type="evidence" value="ECO:0007669"/>
    <property type="project" value="UniProtKB-KW"/>
</dbReference>
<dbReference type="InterPro" id="IPR001525">
    <property type="entry name" value="C5_MeTfrase"/>
</dbReference>
<dbReference type="Pfam" id="PF00145">
    <property type="entry name" value="DNA_methylase"/>
    <property type="match status" value="1"/>
</dbReference>
<dbReference type="GO" id="GO:0032259">
    <property type="term" value="P:methylation"/>
    <property type="evidence" value="ECO:0007669"/>
    <property type="project" value="UniProtKB-KW"/>
</dbReference>
<comment type="caution">
    <text evidence="4">The sequence shown here is derived from an EMBL/GenBank/DDBJ whole genome shotgun (WGS) entry which is preliminary data.</text>
</comment>
<evidence type="ECO:0000256" key="1">
    <source>
        <dbReference type="ARBA" id="ARBA00022603"/>
    </source>
</evidence>
<dbReference type="EMBL" id="AUZX01008275">
    <property type="protein sequence ID" value="EQD56417.1"/>
    <property type="molecule type" value="Genomic_DNA"/>
</dbReference>
<reference evidence="4" key="2">
    <citation type="journal article" date="2014" name="ISME J.">
        <title>Microbial stratification in low pH oxic and suboxic macroscopic growths along an acid mine drainage.</title>
        <authorList>
            <person name="Mendez-Garcia C."/>
            <person name="Mesa V."/>
            <person name="Sprenger R.R."/>
            <person name="Richter M."/>
            <person name="Diez M.S."/>
            <person name="Solano J."/>
            <person name="Bargiela R."/>
            <person name="Golyshina O.V."/>
            <person name="Manteca A."/>
            <person name="Ramos J.L."/>
            <person name="Gallego J.R."/>
            <person name="Llorente I."/>
            <person name="Martins Dos Santos V.A."/>
            <person name="Jensen O.N."/>
            <person name="Pelaez A.I."/>
            <person name="Sanchez J."/>
            <person name="Ferrer M."/>
        </authorList>
    </citation>
    <scope>NUCLEOTIDE SEQUENCE</scope>
</reference>
<protein>
    <submittedName>
        <fullName evidence="4">C-5 cytosine-specific DNA methylase domain protein</fullName>
        <ecNumber evidence="4">2.1.1.-</ecNumber>
    </submittedName>
</protein>
<organism evidence="4">
    <name type="scientific">mine drainage metagenome</name>
    <dbReference type="NCBI Taxonomy" id="410659"/>
    <lineage>
        <taxon>unclassified sequences</taxon>
        <taxon>metagenomes</taxon>
        <taxon>ecological metagenomes</taxon>
    </lineage>
</organism>
<reference evidence="4" key="1">
    <citation type="submission" date="2013-08" db="EMBL/GenBank/DDBJ databases">
        <authorList>
            <person name="Mendez C."/>
            <person name="Richter M."/>
            <person name="Ferrer M."/>
            <person name="Sanchez J."/>
        </authorList>
    </citation>
    <scope>NUCLEOTIDE SEQUENCE</scope>
</reference>
<dbReference type="SUPFAM" id="SSF53335">
    <property type="entry name" value="S-adenosyl-L-methionine-dependent methyltransferases"/>
    <property type="match status" value="1"/>
</dbReference>
<proteinExistence type="predicted"/>
<evidence type="ECO:0000256" key="3">
    <source>
        <dbReference type="ARBA" id="ARBA00022691"/>
    </source>
</evidence>
<gene>
    <name evidence="4" type="ORF">B1A_11548</name>
</gene>
<sequence>ELARAQGFPDSYRFSGSKKDVVKSIGNAVPPNTAHALVMEVLRDFTATGQHIRPDIAA</sequence>
<evidence type="ECO:0000256" key="2">
    <source>
        <dbReference type="ARBA" id="ARBA00022679"/>
    </source>
</evidence>
<evidence type="ECO:0000313" key="4">
    <source>
        <dbReference type="EMBL" id="EQD56417.1"/>
    </source>
</evidence>
<dbReference type="Gene3D" id="3.90.120.10">
    <property type="entry name" value="DNA Methylase, subunit A, domain 2"/>
    <property type="match status" value="1"/>
</dbReference>
<dbReference type="InterPro" id="IPR029063">
    <property type="entry name" value="SAM-dependent_MTases_sf"/>
</dbReference>
<accession>T1AGW2</accession>
<dbReference type="PROSITE" id="PS00095">
    <property type="entry name" value="C5_MTASE_2"/>
    <property type="match status" value="1"/>
</dbReference>
<keyword evidence="2 4" id="KW-0808">Transferase</keyword>
<dbReference type="EC" id="2.1.1.-" evidence="4"/>
<name>T1AGW2_9ZZZZ</name>